<comment type="caution">
    <text evidence="2">The sequence shown here is derived from an EMBL/GenBank/DDBJ whole genome shotgun (WGS) entry which is preliminary data.</text>
</comment>
<dbReference type="RefSeq" id="WP_344111149.1">
    <property type="nucleotide sequence ID" value="NZ_BAAAOR010000007.1"/>
</dbReference>
<evidence type="ECO:0000259" key="1">
    <source>
        <dbReference type="Pfam" id="PF13391"/>
    </source>
</evidence>
<keyword evidence="2" id="KW-0378">Hydrolase</keyword>
<organism evidence="2 3">
    <name type="scientific">Nocardioides humi</name>
    <dbReference type="NCBI Taxonomy" id="449461"/>
    <lineage>
        <taxon>Bacteria</taxon>
        <taxon>Bacillati</taxon>
        <taxon>Actinomycetota</taxon>
        <taxon>Actinomycetes</taxon>
        <taxon>Propionibacteriales</taxon>
        <taxon>Nocardioidaceae</taxon>
        <taxon>Nocardioides</taxon>
    </lineage>
</organism>
<keyword evidence="2" id="KW-0540">Nuclease</keyword>
<name>A0ABN1ZWJ3_9ACTN</name>
<dbReference type="GO" id="GO:0004519">
    <property type="term" value="F:endonuclease activity"/>
    <property type="evidence" value="ECO:0007669"/>
    <property type="project" value="UniProtKB-KW"/>
</dbReference>
<proteinExistence type="predicted"/>
<keyword evidence="2" id="KW-0255">Endonuclease</keyword>
<dbReference type="Proteomes" id="UP001500842">
    <property type="component" value="Unassembled WGS sequence"/>
</dbReference>
<evidence type="ECO:0000313" key="3">
    <source>
        <dbReference type="Proteomes" id="UP001500842"/>
    </source>
</evidence>
<dbReference type="InterPro" id="IPR003615">
    <property type="entry name" value="HNH_nuc"/>
</dbReference>
<accession>A0ABN1ZWJ3</accession>
<reference evidence="2 3" key="1">
    <citation type="journal article" date="2019" name="Int. J. Syst. Evol. Microbiol.">
        <title>The Global Catalogue of Microorganisms (GCM) 10K type strain sequencing project: providing services to taxonomists for standard genome sequencing and annotation.</title>
        <authorList>
            <consortium name="The Broad Institute Genomics Platform"/>
            <consortium name="The Broad Institute Genome Sequencing Center for Infectious Disease"/>
            <person name="Wu L."/>
            <person name="Ma J."/>
        </authorList>
    </citation>
    <scope>NUCLEOTIDE SEQUENCE [LARGE SCALE GENOMIC DNA]</scope>
    <source>
        <strain evidence="2 3">JCM 14942</strain>
    </source>
</reference>
<sequence length="301" mass="33608">MSGSYGEEAAIRLAAMDWLDNRPTPRVDFAWLSGFEFDGTRIPLMDRQRGIRKPAGMNAALAIRTTFTAPNQVPPYNDAIGADGLQRYKYRGSDPQHPENVALRRARDQNLPLIWFVGVAPGLYEPIYPVWVVGDDPTNLEFALALDEGQRFVTPGRVVDEGSRRYVERLTKSRLHQRVFRSQVLLAYEGRCAICKIRHAELLDAAHIIADGQPHGEPVVPNGLSLCKIHHAAFDSSILGIRPDLTLHVRQDILEEVDGWMLKGGIQGVHDTSLAVVPRTRAARPSKDRLEERYASFLATA</sequence>
<keyword evidence="3" id="KW-1185">Reference proteome</keyword>
<gene>
    <name evidence="2" type="ORF">GCM10009788_07350</name>
</gene>
<feature type="domain" description="HNH nuclease" evidence="1">
    <location>
        <begin position="192"/>
        <end position="241"/>
    </location>
</feature>
<protein>
    <submittedName>
        <fullName evidence="2">HNH endonuclease</fullName>
    </submittedName>
</protein>
<dbReference type="EMBL" id="BAAAOR010000007">
    <property type="protein sequence ID" value="GAA1506120.1"/>
    <property type="molecule type" value="Genomic_DNA"/>
</dbReference>
<dbReference type="Pfam" id="PF13391">
    <property type="entry name" value="HNH_2"/>
    <property type="match status" value="1"/>
</dbReference>
<evidence type="ECO:0000313" key="2">
    <source>
        <dbReference type="EMBL" id="GAA1506120.1"/>
    </source>
</evidence>